<keyword evidence="2" id="KW-1185">Reference proteome</keyword>
<gene>
    <name evidence="1" type="ORF">HK105_208642</name>
</gene>
<comment type="caution">
    <text evidence="1">The sequence shown here is derived from an EMBL/GenBank/DDBJ whole genome shotgun (WGS) entry which is preliminary data.</text>
</comment>
<reference evidence="1 2" key="1">
    <citation type="submission" date="2023-09" db="EMBL/GenBank/DDBJ databases">
        <title>Pangenome analysis of Batrachochytrium dendrobatidis and related Chytrids.</title>
        <authorList>
            <person name="Yacoub M.N."/>
            <person name="Stajich J.E."/>
            <person name="James T.Y."/>
        </authorList>
    </citation>
    <scope>NUCLEOTIDE SEQUENCE [LARGE SCALE GENOMIC DNA]</scope>
    <source>
        <strain evidence="1 2">JEL0888</strain>
    </source>
</reference>
<dbReference type="Proteomes" id="UP001527925">
    <property type="component" value="Unassembled WGS sequence"/>
</dbReference>
<accession>A0ABR4MX31</accession>
<name>A0ABR4MX31_9FUNG</name>
<evidence type="ECO:0008006" key="3">
    <source>
        <dbReference type="Google" id="ProtNLM"/>
    </source>
</evidence>
<evidence type="ECO:0000313" key="2">
    <source>
        <dbReference type="Proteomes" id="UP001527925"/>
    </source>
</evidence>
<proteinExistence type="predicted"/>
<organism evidence="1 2">
    <name type="scientific">Polyrhizophydium stewartii</name>
    <dbReference type="NCBI Taxonomy" id="2732419"/>
    <lineage>
        <taxon>Eukaryota</taxon>
        <taxon>Fungi</taxon>
        <taxon>Fungi incertae sedis</taxon>
        <taxon>Chytridiomycota</taxon>
        <taxon>Chytridiomycota incertae sedis</taxon>
        <taxon>Chytridiomycetes</taxon>
        <taxon>Rhizophydiales</taxon>
        <taxon>Rhizophydiales incertae sedis</taxon>
        <taxon>Polyrhizophydium</taxon>
    </lineage>
</organism>
<evidence type="ECO:0000313" key="1">
    <source>
        <dbReference type="EMBL" id="KAL2911862.1"/>
    </source>
</evidence>
<dbReference type="EMBL" id="JADGIZ020000085">
    <property type="protein sequence ID" value="KAL2911862.1"/>
    <property type="molecule type" value="Genomic_DNA"/>
</dbReference>
<protein>
    <recommendedName>
        <fullName evidence="3">RING-type domain-containing protein</fullName>
    </recommendedName>
</protein>
<sequence length="175" mass="19316">MDAAPPRTSYQSGNGGETTFEWLHCNRQAAIRMPRDPPHFNHPLQRHLAPQRFHVGECGHIACSACLQRASLSYDPSGGLPAARHDGDSHGPLDISICPACSKPVQMIPAEVERVLSPMPSVLDDAVRVARFQHDNALALIRSLKRTNAFLKAKAVEYQRRLKQTHECVPHSGCI</sequence>